<keyword evidence="3" id="KW-0675">Receptor</keyword>
<dbReference type="InterPro" id="IPR023996">
    <property type="entry name" value="TonB-dep_OMP_SusC/RagA"/>
</dbReference>
<dbReference type="SUPFAM" id="SSF56935">
    <property type="entry name" value="Porins"/>
    <property type="match status" value="1"/>
</dbReference>
<organism evidence="3 5">
    <name type="scientific">Candidatus Ordinivivax streblomastigis</name>
    <dbReference type="NCBI Taxonomy" id="2540710"/>
    <lineage>
        <taxon>Bacteria</taxon>
        <taxon>Pseudomonadati</taxon>
        <taxon>Bacteroidota</taxon>
        <taxon>Bacteroidia</taxon>
        <taxon>Bacteroidales</taxon>
        <taxon>Candidatus Ordinivivax</taxon>
    </lineage>
</organism>
<dbReference type="AlphaFoldDB" id="A0A5M8P480"/>
<evidence type="ECO:0000313" key="4">
    <source>
        <dbReference type="EMBL" id="KAA6303348.1"/>
    </source>
</evidence>
<name>A0A5M8P480_9BACT</name>
<proteinExistence type="predicted"/>
<dbReference type="NCBIfam" id="TIGR04056">
    <property type="entry name" value="OMP_RagA_SusC"/>
    <property type="match status" value="1"/>
</dbReference>
<evidence type="ECO:0000313" key="5">
    <source>
        <dbReference type="Proteomes" id="UP000324575"/>
    </source>
</evidence>
<dbReference type="InterPro" id="IPR037066">
    <property type="entry name" value="Plug_dom_sf"/>
</dbReference>
<dbReference type="EMBL" id="SNRX01000002">
    <property type="protein sequence ID" value="KAA6303299.1"/>
    <property type="molecule type" value="Genomic_DNA"/>
</dbReference>
<feature type="domain" description="TonB-dependent receptor plug" evidence="2">
    <location>
        <begin position="130"/>
        <end position="253"/>
    </location>
</feature>
<accession>A0A5M8P480</accession>
<dbReference type="InterPro" id="IPR012910">
    <property type="entry name" value="Plug_dom"/>
</dbReference>
<dbReference type="Proteomes" id="UP000324575">
    <property type="component" value="Unassembled WGS sequence"/>
</dbReference>
<dbReference type="Pfam" id="PF13715">
    <property type="entry name" value="CarbopepD_reg_2"/>
    <property type="match status" value="1"/>
</dbReference>
<reference evidence="3 5" key="1">
    <citation type="submission" date="2019-03" db="EMBL/GenBank/DDBJ databases">
        <title>Single cell metagenomics reveals metabolic interactions within the superorganism composed of flagellate Streblomastix strix and complex community of Bacteroidetes bacteria on its surface.</title>
        <authorList>
            <person name="Treitli S.C."/>
            <person name="Kolisko M."/>
            <person name="Husnik F."/>
            <person name="Keeling P."/>
            <person name="Hampl V."/>
        </authorList>
    </citation>
    <scope>NUCLEOTIDE SEQUENCE [LARGE SCALE GENOMIC DNA]</scope>
    <source>
        <strain evidence="3">St1</strain>
    </source>
</reference>
<dbReference type="InterPro" id="IPR008969">
    <property type="entry name" value="CarboxyPept-like_regulatory"/>
</dbReference>
<protein>
    <submittedName>
        <fullName evidence="3">TonB-dependent receptor SusC</fullName>
    </submittedName>
</protein>
<evidence type="ECO:0000256" key="1">
    <source>
        <dbReference type="SAM" id="SignalP"/>
    </source>
</evidence>
<sequence length="1112" mass="124819">MMKRRIIYIFLLEIVLCSQSLWAQTGDGGTIRGKLVSDSGEELISAAVLEIDKTDRVVSHALTDMNGQFSMQIKSTKNRLKFSYLGFNQRIVDIGTQSVFNIALKESNILKEVVITAKKTSSTGTMDIPVNEISFAMQKINTKEFEGLQVSSIDDALQGQIAGLDIVGNGNIGGGTTMRIRGTASITGSANPLIVINGIPRDDISTDNVDFSTMNDQQLGDLLSVHPDDILEITVLKDAASTAVWGSKGAGGVLLITLKKGIPGTTRINYTYKMSLKQQPEGLKMLNGDSYTMMMKEAMFNRELQASSIPEFDYLTEAQFSESRYFSGNTDWRKAVTQTGITHDHYVAISGGGDKASFRITGGYLKETGTVLQQGLQRFTSNVVLDYNISSRIRFGSEFLFTYADQDHNWSDGRGDHDYANGKGLLDIAYKKMPNLSIYDKNGDYYYLQRQSLDNGNFPDLQKWLRNPVALANLATNQLKSHKISPLLRVQYDFFDPDEQMLRLKSYVSFNMNNDNAHKFLPKELFANDWDSSDVNRADDHSSESVSVKANVDLQWKPKFTNEDHSLTLFGSFNAETSNSSSEDIIAYGLPSPLSPSVPSYWEKVGSGIGQSRALKVAGQVHYSYQSKYIAYFTLTREGSTKFGPGRKFGNFPGISLRWNIGDEPFMDFSNKWLDMFSLRPSWGISGNAPGKNYLHYSQYAPNGAYASAGAIRPDNLRLTNLRWEKTTGLNLGADLAFLDYTYTADFNIYHNRNSDLLLDDALIPTSSGYDKLAVRNTGVMDNDGWEVNVQGNKFIKVGNFSMDFSFNIANTFNTLRRMDADILEQFNQPVSYNRDAKYIGRAELGLSYGSIYGYRYKGVYQYNVESYSIPDVKEKVDAGKATMPVARNAKGDIIFQSNGLPLPMMYNQGKDGKNYPFQGGDAIYEDINKDGNIDELDMVYLGNSNPLFNGGFSFTFQWKQLSMKTFFNYRVGNQVVNQARRYAENMDGGNNQSIAVDWRWRTEGDERPIPRALYQDGYNWLPSDRFVEDASFLRFKYLTFNYALPSALLKKVFIRQLSVYMTFTNILCFTKYQGLDPEVGVGDFHNNRGISYDTMTTPRSIDIMFGLNAGF</sequence>
<feature type="signal peptide" evidence="1">
    <location>
        <begin position="1"/>
        <end position="23"/>
    </location>
</feature>
<evidence type="ECO:0000313" key="3">
    <source>
        <dbReference type="EMBL" id="KAA6303299.1"/>
    </source>
</evidence>
<dbReference type="Gene3D" id="2.170.130.10">
    <property type="entry name" value="TonB-dependent receptor, plug domain"/>
    <property type="match status" value="1"/>
</dbReference>
<dbReference type="SUPFAM" id="SSF49464">
    <property type="entry name" value="Carboxypeptidase regulatory domain-like"/>
    <property type="match status" value="1"/>
</dbReference>
<gene>
    <name evidence="3" type="ORF">EZS26_000459</name>
    <name evidence="4" type="ORF">EZS26_000508</name>
</gene>
<dbReference type="PROSITE" id="PS00018">
    <property type="entry name" value="EF_HAND_1"/>
    <property type="match status" value="1"/>
</dbReference>
<feature type="chain" id="PRO_5033856136" evidence="1">
    <location>
        <begin position="24"/>
        <end position="1112"/>
    </location>
</feature>
<dbReference type="Pfam" id="PF07715">
    <property type="entry name" value="Plug"/>
    <property type="match status" value="1"/>
</dbReference>
<evidence type="ECO:0000259" key="2">
    <source>
        <dbReference type="Pfam" id="PF07715"/>
    </source>
</evidence>
<comment type="caution">
    <text evidence="3">The sequence shown here is derived from an EMBL/GenBank/DDBJ whole genome shotgun (WGS) entry which is preliminary data.</text>
</comment>
<dbReference type="EMBL" id="SNRX01000002">
    <property type="protein sequence ID" value="KAA6303348.1"/>
    <property type="molecule type" value="Genomic_DNA"/>
</dbReference>
<keyword evidence="1" id="KW-0732">Signal</keyword>
<dbReference type="InterPro" id="IPR018247">
    <property type="entry name" value="EF_Hand_1_Ca_BS"/>
</dbReference>